<evidence type="ECO:0000313" key="5">
    <source>
        <dbReference type="Proteomes" id="UP000250140"/>
    </source>
</evidence>
<keyword evidence="5" id="KW-1185">Reference proteome</keyword>
<feature type="non-terminal residue" evidence="4">
    <location>
        <position position="1"/>
    </location>
</feature>
<dbReference type="GO" id="GO:0004190">
    <property type="term" value="F:aspartic-type endopeptidase activity"/>
    <property type="evidence" value="ECO:0007669"/>
    <property type="project" value="InterPro"/>
</dbReference>
<dbReference type="InterPro" id="IPR033121">
    <property type="entry name" value="PEPTIDASE_A1"/>
</dbReference>
<dbReference type="Pfam" id="PF00026">
    <property type="entry name" value="Asp"/>
    <property type="match status" value="1"/>
</dbReference>
<dbReference type="PANTHER" id="PTHR47966:SF51">
    <property type="entry name" value="BETA-SITE APP-CLEAVING ENZYME, ISOFORM A-RELATED"/>
    <property type="match status" value="1"/>
</dbReference>
<feature type="domain" description="Peptidase A1" evidence="3">
    <location>
        <begin position="1"/>
        <end position="92"/>
    </location>
</feature>
<sequence length="92" mass="10147">YVTKLTLGTPPQSFRVTIDIQGNNLFIPSISCTNISCNDHAKYNSSKSSTYVANDTRVSASFYKVEIDGRVPQDTLNVAGLSIKKLLFCRGR</sequence>
<keyword evidence="4" id="KW-0378">Hydrolase</keyword>
<dbReference type="Gene3D" id="2.40.70.10">
    <property type="entry name" value="Acid Proteases"/>
    <property type="match status" value="1"/>
</dbReference>
<dbReference type="EMBL" id="KV750989">
    <property type="protein sequence ID" value="OCL02194.1"/>
    <property type="molecule type" value="Genomic_DNA"/>
</dbReference>
<evidence type="ECO:0000313" key="4">
    <source>
        <dbReference type="EMBL" id="OCL02194.1"/>
    </source>
</evidence>
<protein>
    <submittedName>
        <fullName evidence="4">Acid protease</fullName>
    </submittedName>
</protein>
<keyword evidence="2" id="KW-1015">Disulfide bond</keyword>
<feature type="disulfide bond" evidence="2">
    <location>
        <begin position="32"/>
        <end position="37"/>
    </location>
</feature>
<dbReference type="PROSITE" id="PS51767">
    <property type="entry name" value="PEPTIDASE_A1"/>
    <property type="match status" value="1"/>
</dbReference>
<evidence type="ECO:0000259" key="3">
    <source>
        <dbReference type="PROSITE" id="PS51767"/>
    </source>
</evidence>
<comment type="similarity">
    <text evidence="1">Belongs to the peptidase A1 family.</text>
</comment>
<keyword evidence="4" id="KW-0645">Protease</keyword>
<dbReference type="GO" id="GO:0006508">
    <property type="term" value="P:proteolysis"/>
    <property type="evidence" value="ECO:0007669"/>
    <property type="project" value="UniProtKB-KW"/>
</dbReference>
<proteinExistence type="inferred from homology"/>
<name>A0A8E2JMI2_9PEZI</name>
<dbReference type="SUPFAM" id="SSF50630">
    <property type="entry name" value="Acid proteases"/>
    <property type="match status" value="1"/>
</dbReference>
<dbReference type="InterPro" id="IPR021109">
    <property type="entry name" value="Peptidase_aspartic_dom_sf"/>
</dbReference>
<accession>A0A8E2JMI2</accession>
<dbReference type="InterPro" id="IPR001461">
    <property type="entry name" value="Aspartic_peptidase_A1"/>
</dbReference>
<dbReference type="PANTHER" id="PTHR47966">
    <property type="entry name" value="BETA-SITE APP-CLEAVING ENZYME, ISOFORM A-RELATED"/>
    <property type="match status" value="1"/>
</dbReference>
<evidence type="ECO:0000256" key="2">
    <source>
        <dbReference type="PIRSR" id="PIRSR601461-2"/>
    </source>
</evidence>
<dbReference type="AlphaFoldDB" id="A0A8E2JMI2"/>
<reference evidence="4 5" key="1">
    <citation type="journal article" date="2016" name="Nat. Commun.">
        <title>Ectomycorrhizal ecology is imprinted in the genome of the dominant symbiotic fungus Cenococcum geophilum.</title>
        <authorList>
            <consortium name="DOE Joint Genome Institute"/>
            <person name="Peter M."/>
            <person name="Kohler A."/>
            <person name="Ohm R.A."/>
            <person name="Kuo A."/>
            <person name="Krutzmann J."/>
            <person name="Morin E."/>
            <person name="Arend M."/>
            <person name="Barry K.W."/>
            <person name="Binder M."/>
            <person name="Choi C."/>
            <person name="Clum A."/>
            <person name="Copeland A."/>
            <person name="Grisel N."/>
            <person name="Haridas S."/>
            <person name="Kipfer T."/>
            <person name="LaButti K."/>
            <person name="Lindquist E."/>
            <person name="Lipzen A."/>
            <person name="Maire R."/>
            <person name="Meier B."/>
            <person name="Mihaltcheva S."/>
            <person name="Molinier V."/>
            <person name="Murat C."/>
            <person name="Poggeler S."/>
            <person name="Quandt C.A."/>
            <person name="Sperisen C."/>
            <person name="Tritt A."/>
            <person name="Tisserant E."/>
            <person name="Crous P.W."/>
            <person name="Henrissat B."/>
            <person name="Nehls U."/>
            <person name="Egli S."/>
            <person name="Spatafora J.W."/>
            <person name="Grigoriev I.V."/>
            <person name="Martin F.M."/>
        </authorList>
    </citation>
    <scope>NUCLEOTIDE SEQUENCE [LARGE SCALE GENOMIC DNA]</scope>
    <source>
        <strain evidence="4 5">CBS 207.34</strain>
    </source>
</reference>
<evidence type="ECO:0000256" key="1">
    <source>
        <dbReference type="ARBA" id="ARBA00007447"/>
    </source>
</evidence>
<dbReference type="Proteomes" id="UP000250140">
    <property type="component" value="Unassembled WGS sequence"/>
</dbReference>
<gene>
    <name evidence="4" type="ORF">AOQ84DRAFT_305165</name>
</gene>
<organism evidence="4 5">
    <name type="scientific">Glonium stellatum</name>
    <dbReference type="NCBI Taxonomy" id="574774"/>
    <lineage>
        <taxon>Eukaryota</taxon>
        <taxon>Fungi</taxon>
        <taxon>Dikarya</taxon>
        <taxon>Ascomycota</taxon>
        <taxon>Pezizomycotina</taxon>
        <taxon>Dothideomycetes</taxon>
        <taxon>Pleosporomycetidae</taxon>
        <taxon>Gloniales</taxon>
        <taxon>Gloniaceae</taxon>
        <taxon>Glonium</taxon>
    </lineage>
</organism>
<dbReference type="GO" id="GO:0000324">
    <property type="term" value="C:fungal-type vacuole"/>
    <property type="evidence" value="ECO:0007669"/>
    <property type="project" value="TreeGrafter"/>
</dbReference>
<dbReference type="OrthoDB" id="771136at2759"/>